<dbReference type="EMBL" id="QJKH01000018">
    <property type="protein sequence ID" value="PXX75320.1"/>
    <property type="molecule type" value="Genomic_DNA"/>
</dbReference>
<evidence type="ECO:0000313" key="2">
    <source>
        <dbReference type="EMBL" id="PXX77396.1"/>
    </source>
</evidence>
<dbReference type="AlphaFoldDB" id="A0A318KP20"/>
<evidence type="ECO:0000313" key="3">
    <source>
        <dbReference type="Proteomes" id="UP000247612"/>
    </source>
</evidence>
<comment type="caution">
    <text evidence="2">The sequence shown here is derived from an EMBL/GenBank/DDBJ whole genome shotgun (WGS) entry which is preliminary data.</text>
</comment>
<accession>A0A318KP20</accession>
<gene>
    <name evidence="2" type="ORF">DES51_111148</name>
    <name evidence="1" type="ORF">DES51_11850</name>
</gene>
<sequence length="34" mass="3909">MLMRKENYACIITKHFGSNSDEIVTERYDKSTGA</sequence>
<feature type="non-terminal residue" evidence="2">
    <location>
        <position position="34"/>
    </location>
</feature>
<evidence type="ECO:0000313" key="1">
    <source>
        <dbReference type="EMBL" id="PXX75320.1"/>
    </source>
</evidence>
<name>A0A318KP20_9FIRM</name>
<dbReference type="Proteomes" id="UP000247612">
    <property type="component" value="Unassembled WGS sequence"/>
</dbReference>
<reference evidence="2 3" key="1">
    <citation type="submission" date="2018-05" db="EMBL/GenBank/DDBJ databases">
        <title>Genomic Encyclopedia of Type Strains, Phase IV (KMG-IV): sequencing the most valuable type-strain genomes for metagenomic binning, comparative biology and taxonomic classification.</title>
        <authorList>
            <person name="Goeker M."/>
        </authorList>
    </citation>
    <scope>NUCLEOTIDE SEQUENCE [LARGE SCALE GENOMIC DNA]</scope>
    <source>
        <strain evidence="2 3">JC118</strain>
    </source>
</reference>
<protein>
    <submittedName>
        <fullName evidence="2">Uncharacterized protein</fullName>
    </submittedName>
</protein>
<keyword evidence="3" id="KW-1185">Reference proteome</keyword>
<organism evidence="2 3">
    <name type="scientific">Dielma fastidiosa</name>
    <dbReference type="NCBI Taxonomy" id="1034346"/>
    <lineage>
        <taxon>Bacteria</taxon>
        <taxon>Bacillati</taxon>
        <taxon>Bacillota</taxon>
        <taxon>Erysipelotrichia</taxon>
        <taxon>Erysipelotrichales</taxon>
        <taxon>Erysipelotrichaceae</taxon>
        <taxon>Dielma</taxon>
    </lineage>
</organism>
<dbReference type="EMBL" id="QJKH01000011">
    <property type="protein sequence ID" value="PXX77396.1"/>
    <property type="molecule type" value="Genomic_DNA"/>
</dbReference>
<proteinExistence type="predicted"/>